<accession>A0A8H3E7F9</accession>
<dbReference type="AlphaFoldDB" id="A0A8H3E7F9"/>
<reference evidence="5" key="1">
    <citation type="submission" date="2021-01" db="EMBL/GenBank/DDBJ databases">
        <authorList>
            <person name="Kaushik A."/>
        </authorList>
    </citation>
    <scope>NUCLEOTIDE SEQUENCE</scope>
    <source>
        <strain evidence="5">AG5</strain>
    </source>
</reference>
<dbReference type="GO" id="GO:0005634">
    <property type="term" value="C:nucleus"/>
    <property type="evidence" value="ECO:0007669"/>
    <property type="project" value="TreeGrafter"/>
</dbReference>
<gene>
    <name evidence="5" type="ORF">RDB_LOCUS150127</name>
</gene>
<keyword evidence="3" id="KW-0677">Repeat</keyword>
<evidence type="ECO:0000256" key="4">
    <source>
        <dbReference type="SAM" id="MobiDB-lite"/>
    </source>
</evidence>
<dbReference type="InterPro" id="IPR027038">
    <property type="entry name" value="RanGap"/>
</dbReference>
<feature type="region of interest" description="Disordered" evidence="4">
    <location>
        <begin position="342"/>
        <end position="399"/>
    </location>
</feature>
<evidence type="ECO:0000256" key="1">
    <source>
        <dbReference type="ARBA" id="ARBA00022468"/>
    </source>
</evidence>
<sequence length="419" mass="45873">MASTTPSGTYADPSRVFTIHGKGLTLSTREDIEPYIKQMREIKDLEEVHFGGNTLGVEACKAIAEVLKEADGIKIADFHDVFTRRLITEIPQSLSAICDALIDKKSLVELNLSDNAFGGRSAEPMVPFLTQNRHFQVFKLNNNGLGIDGGKIVSNALLANAEASKAQGIHPTPLRTVICGRNRLENGSAPFWARAFAAHGGLTEVRMPQNGIRMEGIEAISKGLASCPNLQTLDLQDNTCTESGSRAVAESLKSWPDLRTLNLSDCLLSPKGGVALATALKDGRCTKLETLKVQYGEWDHRAINILAEAIKDKLPNLTTLELNGNRADPEDECITNVRDALESHEHGDALDELDDMEEYDEEEAEREEEEAEVKRGDASDEEEEEKEKESKIATKVNDKLEDVADSLAELMGKMSVGDK</sequence>
<evidence type="ECO:0000313" key="5">
    <source>
        <dbReference type="EMBL" id="CAE7209774.1"/>
    </source>
</evidence>
<dbReference type="Proteomes" id="UP000663827">
    <property type="component" value="Unassembled WGS sequence"/>
</dbReference>
<evidence type="ECO:0000256" key="2">
    <source>
        <dbReference type="ARBA" id="ARBA00022614"/>
    </source>
</evidence>
<dbReference type="GO" id="GO:0048471">
    <property type="term" value="C:perinuclear region of cytoplasm"/>
    <property type="evidence" value="ECO:0007669"/>
    <property type="project" value="TreeGrafter"/>
</dbReference>
<evidence type="ECO:0008006" key="7">
    <source>
        <dbReference type="Google" id="ProtNLM"/>
    </source>
</evidence>
<keyword evidence="2" id="KW-0433">Leucine-rich repeat</keyword>
<dbReference type="PANTHER" id="PTHR24113">
    <property type="entry name" value="RAN GTPASE-ACTIVATING PROTEIN 1"/>
    <property type="match status" value="1"/>
</dbReference>
<dbReference type="GO" id="GO:0005096">
    <property type="term" value="F:GTPase activator activity"/>
    <property type="evidence" value="ECO:0007669"/>
    <property type="project" value="UniProtKB-KW"/>
</dbReference>
<comment type="caution">
    <text evidence="5">The sequence shown here is derived from an EMBL/GenBank/DDBJ whole genome shotgun (WGS) entry which is preliminary data.</text>
</comment>
<evidence type="ECO:0000256" key="3">
    <source>
        <dbReference type="ARBA" id="ARBA00022737"/>
    </source>
</evidence>
<dbReference type="Gene3D" id="3.80.10.10">
    <property type="entry name" value="Ribonuclease Inhibitor"/>
    <property type="match status" value="1"/>
</dbReference>
<dbReference type="CDD" id="cd00116">
    <property type="entry name" value="LRR_RI"/>
    <property type="match status" value="1"/>
</dbReference>
<dbReference type="EMBL" id="CAJNJQ010004292">
    <property type="protein sequence ID" value="CAE7209774.1"/>
    <property type="molecule type" value="Genomic_DNA"/>
</dbReference>
<dbReference type="SMART" id="SM00368">
    <property type="entry name" value="LRR_RI"/>
    <property type="match status" value="6"/>
</dbReference>
<dbReference type="InterPro" id="IPR032675">
    <property type="entry name" value="LRR_dom_sf"/>
</dbReference>
<dbReference type="PANTHER" id="PTHR24113:SF12">
    <property type="entry name" value="RAN GTPASE-ACTIVATING PROTEIN 1"/>
    <property type="match status" value="1"/>
</dbReference>
<dbReference type="InterPro" id="IPR001611">
    <property type="entry name" value="Leu-rich_rpt"/>
</dbReference>
<proteinExistence type="predicted"/>
<feature type="compositionally biased region" description="Acidic residues" evidence="4">
    <location>
        <begin position="350"/>
        <end position="371"/>
    </location>
</feature>
<protein>
    <recommendedName>
        <fullName evidence="7">Ran GTPase-activating protein 1</fullName>
    </recommendedName>
</protein>
<dbReference type="GO" id="GO:0005829">
    <property type="term" value="C:cytosol"/>
    <property type="evidence" value="ECO:0007669"/>
    <property type="project" value="TreeGrafter"/>
</dbReference>
<dbReference type="SUPFAM" id="SSF52047">
    <property type="entry name" value="RNI-like"/>
    <property type="match status" value="1"/>
</dbReference>
<feature type="compositionally biased region" description="Basic and acidic residues" evidence="4">
    <location>
        <begin position="387"/>
        <end position="399"/>
    </location>
</feature>
<organism evidence="5 6">
    <name type="scientific">Rhizoctonia solani</name>
    <dbReference type="NCBI Taxonomy" id="456999"/>
    <lineage>
        <taxon>Eukaryota</taxon>
        <taxon>Fungi</taxon>
        <taxon>Dikarya</taxon>
        <taxon>Basidiomycota</taxon>
        <taxon>Agaricomycotina</taxon>
        <taxon>Agaricomycetes</taxon>
        <taxon>Cantharellales</taxon>
        <taxon>Ceratobasidiaceae</taxon>
        <taxon>Rhizoctonia</taxon>
    </lineage>
</organism>
<dbReference type="Pfam" id="PF13516">
    <property type="entry name" value="LRR_6"/>
    <property type="match status" value="2"/>
</dbReference>
<evidence type="ECO:0000313" key="6">
    <source>
        <dbReference type="Proteomes" id="UP000663827"/>
    </source>
</evidence>
<keyword evidence="1" id="KW-0343">GTPase activation</keyword>
<name>A0A8H3E7F9_9AGAM</name>
<dbReference type="GO" id="GO:0006913">
    <property type="term" value="P:nucleocytoplasmic transport"/>
    <property type="evidence" value="ECO:0007669"/>
    <property type="project" value="TreeGrafter"/>
</dbReference>
<dbReference type="GO" id="GO:0031267">
    <property type="term" value="F:small GTPase binding"/>
    <property type="evidence" value="ECO:0007669"/>
    <property type="project" value="TreeGrafter"/>
</dbReference>